<feature type="domain" description="Bacterial bifunctional deaminase-reductase C-terminal" evidence="2">
    <location>
        <begin position="9"/>
        <end position="182"/>
    </location>
</feature>
<feature type="region of interest" description="Disordered" evidence="1">
    <location>
        <begin position="193"/>
        <end position="213"/>
    </location>
</feature>
<dbReference type="InterPro" id="IPR050765">
    <property type="entry name" value="Riboflavin_Biosynth_HTPR"/>
</dbReference>
<reference evidence="3 4" key="1">
    <citation type="journal article" date="2019" name="Int. J. Syst. Evol. Microbiol.">
        <title>The Global Catalogue of Microorganisms (GCM) 10K type strain sequencing project: providing services to taxonomists for standard genome sequencing and annotation.</title>
        <authorList>
            <consortium name="The Broad Institute Genomics Platform"/>
            <consortium name="The Broad Institute Genome Sequencing Center for Infectious Disease"/>
            <person name="Wu L."/>
            <person name="Ma J."/>
        </authorList>
    </citation>
    <scope>NUCLEOTIDE SEQUENCE [LARGE SCALE GENOMIC DNA]</scope>
    <source>
        <strain evidence="3 4">JCM 14323</strain>
    </source>
</reference>
<evidence type="ECO:0000256" key="1">
    <source>
        <dbReference type="SAM" id="MobiDB-lite"/>
    </source>
</evidence>
<evidence type="ECO:0000313" key="4">
    <source>
        <dbReference type="Proteomes" id="UP001501746"/>
    </source>
</evidence>
<dbReference type="RefSeq" id="WP_157428542.1">
    <property type="nucleotide sequence ID" value="NZ_BAAANK010000001.1"/>
</dbReference>
<dbReference type="EMBL" id="BAAANK010000001">
    <property type="protein sequence ID" value="GAA1823823.1"/>
    <property type="molecule type" value="Genomic_DNA"/>
</dbReference>
<protein>
    <submittedName>
        <fullName evidence="3">Dihydrofolate reductase family protein</fullName>
    </submittedName>
</protein>
<dbReference type="InterPro" id="IPR024072">
    <property type="entry name" value="DHFR-like_dom_sf"/>
</dbReference>
<name>A0ABN2MFI3_9MICO</name>
<dbReference type="PANTHER" id="PTHR38011:SF11">
    <property type="entry name" value="2,5-DIAMINO-6-RIBOSYLAMINO-4(3H)-PYRIMIDINONE 5'-PHOSPHATE REDUCTASE"/>
    <property type="match status" value="1"/>
</dbReference>
<dbReference type="SUPFAM" id="SSF53597">
    <property type="entry name" value="Dihydrofolate reductase-like"/>
    <property type="match status" value="1"/>
</dbReference>
<organism evidence="3 4">
    <name type="scientific">Agromyces salentinus</name>
    <dbReference type="NCBI Taxonomy" id="269421"/>
    <lineage>
        <taxon>Bacteria</taxon>
        <taxon>Bacillati</taxon>
        <taxon>Actinomycetota</taxon>
        <taxon>Actinomycetes</taxon>
        <taxon>Micrococcales</taxon>
        <taxon>Microbacteriaceae</taxon>
        <taxon>Agromyces</taxon>
    </lineage>
</organism>
<keyword evidence="4" id="KW-1185">Reference proteome</keyword>
<accession>A0ABN2MFI3</accession>
<dbReference type="Proteomes" id="UP001501746">
    <property type="component" value="Unassembled WGS sequence"/>
</dbReference>
<evidence type="ECO:0000313" key="3">
    <source>
        <dbReference type="EMBL" id="GAA1823823.1"/>
    </source>
</evidence>
<dbReference type="PANTHER" id="PTHR38011">
    <property type="entry name" value="DIHYDROFOLATE REDUCTASE FAMILY PROTEIN (AFU_ORTHOLOGUE AFUA_8G06820)"/>
    <property type="match status" value="1"/>
</dbReference>
<dbReference type="Gene3D" id="3.40.430.10">
    <property type="entry name" value="Dihydrofolate Reductase, subunit A"/>
    <property type="match status" value="1"/>
</dbReference>
<sequence>MRNLTYYISLSIDGFISGPDDEVDFFPGSDEYMAWMVGDYGDALPSHARAQLGIADAPLTRFDTVVMGRRTYEPGLQLGITSPYAHLRQFVVSSSLEQLDPAVTMVTGDPIAAVQALKEEDSPFDIYLAGGGVLAGQLLDEIDRLVIKRYPVVAGAGRPAFGPEFSPTAFALDEVRSFEGGNVVEWYSRIRSDAAEPEAESEPESRPAPGPAA</sequence>
<proteinExistence type="predicted"/>
<evidence type="ECO:0000259" key="2">
    <source>
        <dbReference type="Pfam" id="PF01872"/>
    </source>
</evidence>
<comment type="caution">
    <text evidence="3">The sequence shown here is derived from an EMBL/GenBank/DDBJ whole genome shotgun (WGS) entry which is preliminary data.</text>
</comment>
<gene>
    <name evidence="3" type="ORF">GCM10009750_03060</name>
</gene>
<dbReference type="Pfam" id="PF01872">
    <property type="entry name" value="RibD_C"/>
    <property type="match status" value="1"/>
</dbReference>
<dbReference type="InterPro" id="IPR002734">
    <property type="entry name" value="RibDG_C"/>
</dbReference>